<comment type="caution">
    <text evidence="3">The sequence shown here is derived from an EMBL/GenBank/DDBJ whole genome shotgun (WGS) entry which is preliminary data.</text>
</comment>
<organism evidence="3 4">
    <name type="scientific">Candidatus Scatomorpha intestinavium</name>
    <dbReference type="NCBI Taxonomy" id="2840922"/>
    <lineage>
        <taxon>Bacteria</taxon>
        <taxon>Bacillati</taxon>
        <taxon>Bacillota</taxon>
        <taxon>Clostridia</taxon>
        <taxon>Eubacteriales</taxon>
        <taxon>Candidatus Scatomorpha</taxon>
    </lineage>
</organism>
<accession>A0A9D0ZCZ8</accession>
<dbReference type="Pfam" id="PF08486">
    <property type="entry name" value="SpoIID"/>
    <property type="match status" value="1"/>
</dbReference>
<dbReference type="AlphaFoldDB" id="A0A9D0ZCZ8"/>
<keyword evidence="1" id="KW-0732">Signal</keyword>
<dbReference type="NCBIfam" id="TIGR02669">
    <property type="entry name" value="SpoIID_LytB"/>
    <property type="match status" value="1"/>
</dbReference>
<feature type="chain" id="PRO_5038789380" evidence="1">
    <location>
        <begin position="30"/>
        <end position="567"/>
    </location>
</feature>
<reference evidence="3" key="1">
    <citation type="submission" date="2020-10" db="EMBL/GenBank/DDBJ databases">
        <authorList>
            <person name="Gilroy R."/>
        </authorList>
    </citation>
    <scope>NUCLEOTIDE SEQUENCE</scope>
    <source>
        <strain evidence="3">ChiBcolR7-354</strain>
    </source>
</reference>
<sequence length="567" mass="60222">MNTKNLRRIISTAAALCLCAALLGLGGSAAGDIYVNGGDVLTGGIASAYAVTGDGQAAQIGSGEVYVMTSGGLQTVDGGGETAVTPDGPPEHLSVTGSIDIPYQNVRVGLYYYDSDSSVRNSTLPYANLENEVGSGYELGYYDEEREFHALGSTDETAITMVMDRNTDTDHGHVGCYHILLPGTYGSFEEASAAASAYPDGFPAYYDGVYRALVGDYDSAAAASADASSRGITGEAYSASAYCVVVTRTADASIIFEFDCGTEYSLGVRPVGENGEKTETWFKGYTYNGGFEYVRRTGGELTVVNIVDIEDYVKGVITYEMSADWPLEALKAQALCARTYVASYIGASTYYVNYGFDVTNDTYCQVYRGTNLSTEASDRAVDETAGIYITYDGEPISAMFSSSHGGGSEDSENITGSVTPYLRGVLDPYEEAAAELNSRSSWIVSFSPGELARMVSRSGNTLGSIESVEAEYSDTGNVIALVFTDSSGTTAEFEGVDCYRLCTATIGLSSIHFTVTDTGTGFAFEGSGWGHSLGMSQYGAYAMADTYGFTYDQIINFYYTGVELSRG</sequence>
<protein>
    <submittedName>
        <fullName evidence="3">SpoIID/LytB domain-containing protein</fullName>
    </submittedName>
</protein>
<evidence type="ECO:0000313" key="3">
    <source>
        <dbReference type="EMBL" id="HIQ77996.1"/>
    </source>
</evidence>
<dbReference type="PANTHER" id="PTHR30032">
    <property type="entry name" value="N-ACETYLMURAMOYL-L-ALANINE AMIDASE-RELATED"/>
    <property type="match status" value="1"/>
</dbReference>
<gene>
    <name evidence="3" type="ORF">IAB77_01900</name>
</gene>
<dbReference type="InterPro" id="IPR051922">
    <property type="entry name" value="Bact_Sporulation_Assoc"/>
</dbReference>
<feature type="domain" description="Sporulation stage II protein D amidase enhancer LytB N-terminal" evidence="2">
    <location>
        <begin position="298"/>
        <end position="391"/>
    </location>
</feature>
<evidence type="ECO:0000259" key="2">
    <source>
        <dbReference type="Pfam" id="PF08486"/>
    </source>
</evidence>
<dbReference type="Proteomes" id="UP000824262">
    <property type="component" value="Unassembled WGS sequence"/>
</dbReference>
<dbReference type="GO" id="GO:0030435">
    <property type="term" value="P:sporulation resulting in formation of a cellular spore"/>
    <property type="evidence" value="ECO:0007669"/>
    <property type="project" value="InterPro"/>
</dbReference>
<reference evidence="3" key="2">
    <citation type="journal article" date="2021" name="PeerJ">
        <title>Extensive microbial diversity within the chicken gut microbiome revealed by metagenomics and culture.</title>
        <authorList>
            <person name="Gilroy R."/>
            <person name="Ravi A."/>
            <person name="Getino M."/>
            <person name="Pursley I."/>
            <person name="Horton D.L."/>
            <person name="Alikhan N.F."/>
            <person name="Baker D."/>
            <person name="Gharbi K."/>
            <person name="Hall N."/>
            <person name="Watson M."/>
            <person name="Adriaenssens E.M."/>
            <person name="Foster-Nyarko E."/>
            <person name="Jarju S."/>
            <person name="Secka A."/>
            <person name="Antonio M."/>
            <person name="Oren A."/>
            <person name="Chaudhuri R.R."/>
            <person name="La Ragione R."/>
            <person name="Hildebrand F."/>
            <person name="Pallen M.J."/>
        </authorList>
    </citation>
    <scope>NUCLEOTIDE SEQUENCE</scope>
    <source>
        <strain evidence="3">ChiBcolR7-354</strain>
    </source>
</reference>
<dbReference type="InterPro" id="IPR013486">
    <property type="entry name" value="SpoIID/LytB"/>
</dbReference>
<dbReference type="GO" id="GO:0030288">
    <property type="term" value="C:outer membrane-bounded periplasmic space"/>
    <property type="evidence" value="ECO:0007669"/>
    <property type="project" value="TreeGrafter"/>
</dbReference>
<evidence type="ECO:0000256" key="1">
    <source>
        <dbReference type="SAM" id="SignalP"/>
    </source>
</evidence>
<dbReference type="EMBL" id="DVGA01000025">
    <property type="protein sequence ID" value="HIQ77996.1"/>
    <property type="molecule type" value="Genomic_DNA"/>
</dbReference>
<evidence type="ECO:0000313" key="4">
    <source>
        <dbReference type="Proteomes" id="UP000824262"/>
    </source>
</evidence>
<feature type="signal peptide" evidence="1">
    <location>
        <begin position="1"/>
        <end position="29"/>
    </location>
</feature>
<name>A0A9D0ZCZ8_9FIRM</name>
<dbReference type="PANTHER" id="PTHR30032:SF4">
    <property type="entry name" value="AMIDASE ENHANCER"/>
    <property type="match status" value="1"/>
</dbReference>
<proteinExistence type="predicted"/>
<dbReference type="InterPro" id="IPR013693">
    <property type="entry name" value="SpoIID/LytB_N"/>
</dbReference>